<dbReference type="InterPro" id="IPR050482">
    <property type="entry name" value="Sensor_HK_TwoCompSys"/>
</dbReference>
<dbReference type="InterPro" id="IPR003594">
    <property type="entry name" value="HATPase_dom"/>
</dbReference>
<dbReference type="CDD" id="cd16917">
    <property type="entry name" value="HATPase_UhpB-NarQ-NarX-like"/>
    <property type="match status" value="1"/>
</dbReference>
<evidence type="ECO:0000256" key="9">
    <source>
        <dbReference type="SAM" id="Coils"/>
    </source>
</evidence>
<dbReference type="Pfam" id="PF02518">
    <property type="entry name" value="HATPase_c"/>
    <property type="match status" value="1"/>
</dbReference>
<evidence type="ECO:0000256" key="4">
    <source>
        <dbReference type="ARBA" id="ARBA00022679"/>
    </source>
</evidence>
<evidence type="ECO:0000256" key="5">
    <source>
        <dbReference type="ARBA" id="ARBA00022741"/>
    </source>
</evidence>
<keyword evidence="6 13" id="KW-0418">Kinase</keyword>
<dbReference type="PANTHER" id="PTHR24421:SF10">
    <property type="entry name" value="NITRATE_NITRITE SENSOR PROTEIN NARQ"/>
    <property type="match status" value="1"/>
</dbReference>
<dbReference type="EMBL" id="CP114413">
    <property type="protein sequence ID" value="WAZ22996.1"/>
    <property type="molecule type" value="Genomic_DNA"/>
</dbReference>
<dbReference type="PANTHER" id="PTHR24421">
    <property type="entry name" value="NITRATE/NITRITE SENSOR PROTEIN NARX-RELATED"/>
    <property type="match status" value="1"/>
</dbReference>
<feature type="domain" description="Signal transduction histidine kinase subgroup 3 dimerisation and phosphoacceptor" evidence="12">
    <location>
        <begin position="197"/>
        <end position="263"/>
    </location>
</feature>
<keyword evidence="10" id="KW-1133">Transmembrane helix</keyword>
<dbReference type="InterPro" id="IPR011712">
    <property type="entry name" value="Sig_transdc_His_kin_sub3_dim/P"/>
</dbReference>
<sequence>MITNMESYADRIERYAARFPRALDVVMVLALIGCASLGTQLSLPGTSTPDSGKPLEIMLGLSCFVLLKYRTHTRTVVVVVALVTVAAIARGYLLTPLLLAPLLAAMYWLAVLCDRRTVRAYAAVVAVALLTVNVASENIPDLSIVLTVIGPVFWLALPIVAGNMARLRRDYLESVQARAEHAERTREEEARLRVAEERMRIARELHDVVAHHLALANAQAGTAAHLARSNPEQSERILNDLTGTTSSALRELKATLGLLRQDDHPPGEGLEPAPGLARLPELISTYRSAGLDVMVTTDGVPRPLSPGADLTAYRIVQEALTNVSKHAAAHSAHVRFTYADARLVITVSNDGPATGSPATGGFGLMGMRERAHSIGGELCAGPRPEGGFEVTTALPLQPSAAAVEGEGP</sequence>
<proteinExistence type="predicted"/>
<dbReference type="Pfam" id="PF07730">
    <property type="entry name" value="HisKA_3"/>
    <property type="match status" value="1"/>
</dbReference>
<feature type="coiled-coil region" evidence="9">
    <location>
        <begin position="172"/>
        <end position="205"/>
    </location>
</feature>
<keyword evidence="10" id="KW-0812">Transmembrane</keyword>
<evidence type="ECO:0000259" key="12">
    <source>
        <dbReference type="Pfam" id="PF07730"/>
    </source>
</evidence>
<reference evidence="13" key="1">
    <citation type="submission" date="2022-12" db="EMBL/GenBank/DDBJ databases">
        <authorList>
            <person name="Ruckert C."/>
            <person name="Busche T."/>
            <person name="Kalinowski J."/>
            <person name="Wittmann C."/>
        </authorList>
    </citation>
    <scope>NUCLEOTIDE SEQUENCE</scope>
    <source>
        <strain evidence="13">DSM 40467</strain>
    </source>
</reference>
<dbReference type="GO" id="GO:0016301">
    <property type="term" value="F:kinase activity"/>
    <property type="evidence" value="ECO:0007669"/>
    <property type="project" value="UniProtKB-KW"/>
</dbReference>
<keyword evidence="9" id="KW-0175">Coiled coil</keyword>
<evidence type="ECO:0000256" key="1">
    <source>
        <dbReference type="ARBA" id="ARBA00000085"/>
    </source>
</evidence>
<dbReference type="Gene3D" id="3.30.565.10">
    <property type="entry name" value="Histidine kinase-like ATPase, C-terminal domain"/>
    <property type="match status" value="1"/>
</dbReference>
<keyword evidence="3" id="KW-0597">Phosphoprotein</keyword>
<keyword evidence="10" id="KW-0472">Membrane</keyword>
<evidence type="ECO:0000256" key="7">
    <source>
        <dbReference type="ARBA" id="ARBA00022840"/>
    </source>
</evidence>
<dbReference type="Gene3D" id="1.20.5.1930">
    <property type="match status" value="1"/>
</dbReference>
<feature type="transmembrane region" description="Helical" evidence="10">
    <location>
        <begin position="120"/>
        <end position="136"/>
    </location>
</feature>
<keyword evidence="8" id="KW-0902">Two-component regulatory system</keyword>
<evidence type="ECO:0000256" key="8">
    <source>
        <dbReference type="ARBA" id="ARBA00023012"/>
    </source>
</evidence>
<feature type="domain" description="Histidine kinase/HSP90-like ATPase" evidence="11">
    <location>
        <begin position="311"/>
        <end position="397"/>
    </location>
</feature>
<gene>
    <name evidence="13" type="ORF">STRCI_004307</name>
</gene>
<dbReference type="Proteomes" id="UP001164439">
    <property type="component" value="Chromosome"/>
</dbReference>
<keyword evidence="7" id="KW-0067">ATP-binding</keyword>
<evidence type="ECO:0000256" key="6">
    <source>
        <dbReference type="ARBA" id="ARBA00022777"/>
    </source>
</evidence>
<keyword evidence="4" id="KW-0808">Transferase</keyword>
<evidence type="ECO:0000259" key="11">
    <source>
        <dbReference type="Pfam" id="PF02518"/>
    </source>
</evidence>
<evidence type="ECO:0000313" key="13">
    <source>
        <dbReference type="EMBL" id="WAZ22996.1"/>
    </source>
</evidence>
<evidence type="ECO:0000313" key="14">
    <source>
        <dbReference type="Proteomes" id="UP001164439"/>
    </source>
</evidence>
<feature type="transmembrane region" description="Helical" evidence="10">
    <location>
        <begin position="142"/>
        <end position="161"/>
    </location>
</feature>
<keyword evidence="14" id="KW-1185">Reference proteome</keyword>
<dbReference type="SUPFAM" id="SSF55874">
    <property type="entry name" value="ATPase domain of HSP90 chaperone/DNA topoisomerase II/histidine kinase"/>
    <property type="match status" value="1"/>
</dbReference>
<evidence type="ECO:0000256" key="2">
    <source>
        <dbReference type="ARBA" id="ARBA00012438"/>
    </source>
</evidence>
<dbReference type="InterPro" id="IPR036890">
    <property type="entry name" value="HATPase_C_sf"/>
</dbReference>
<organism evidence="13 14">
    <name type="scientific">Streptomyces cinnabarinus</name>
    <dbReference type="NCBI Taxonomy" id="67287"/>
    <lineage>
        <taxon>Bacteria</taxon>
        <taxon>Bacillati</taxon>
        <taxon>Actinomycetota</taxon>
        <taxon>Actinomycetes</taxon>
        <taxon>Kitasatosporales</taxon>
        <taxon>Streptomycetaceae</taxon>
        <taxon>Streptomyces</taxon>
    </lineage>
</organism>
<protein>
    <recommendedName>
        <fullName evidence="2">histidine kinase</fullName>
        <ecNumber evidence="2">2.7.13.3</ecNumber>
    </recommendedName>
</protein>
<evidence type="ECO:0000256" key="10">
    <source>
        <dbReference type="SAM" id="Phobius"/>
    </source>
</evidence>
<name>A0ABY7KEK7_9ACTN</name>
<evidence type="ECO:0000256" key="3">
    <source>
        <dbReference type="ARBA" id="ARBA00022553"/>
    </source>
</evidence>
<accession>A0ABY7KEK7</accession>
<feature type="transmembrane region" description="Helical" evidence="10">
    <location>
        <begin position="76"/>
        <end position="92"/>
    </location>
</feature>
<comment type="catalytic activity">
    <reaction evidence="1">
        <text>ATP + protein L-histidine = ADP + protein N-phospho-L-histidine.</text>
        <dbReference type="EC" id="2.7.13.3"/>
    </reaction>
</comment>
<keyword evidence="5" id="KW-0547">Nucleotide-binding</keyword>
<dbReference type="EC" id="2.7.13.3" evidence="2"/>